<dbReference type="GO" id="GO:0005886">
    <property type="term" value="C:plasma membrane"/>
    <property type="evidence" value="ECO:0007669"/>
    <property type="project" value="UniProtKB-SubCell"/>
</dbReference>
<dbReference type="InterPro" id="IPR004812">
    <property type="entry name" value="Efflux_drug-R_Bcr/CmlA"/>
</dbReference>
<evidence type="ECO:0000256" key="4">
    <source>
        <dbReference type="ARBA" id="ARBA00007520"/>
    </source>
</evidence>
<dbReference type="PROSITE" id="PS00216">
    <property type="entry name" value="SUGAR_TRANSPORT_1"/>
    <property type="match status" value="1"/>
</dbReference>
<comment type="similarity">
    <text evidence="3 10">Belongs to the major facilitator superfamily. Bcr/CmlA family.</text>
</comment>
<evidence type="ECO:0000256" key="6">
    <source>
        <dbReference type="ARBA" id="ARBA00022475"/>
    </source>
</evidence>
<dbReference type="SUPFAM" id="SSF103473">
    <property type="entry name" value="MFS general substrate transporter"/>
    <property type="match status" value="1"/>
</dbReference>
<dbReference type="CDD" id="cd17320">
    <property type="entry name" value="MFS_MdfA_MDR_like"/>
    <property type="match status" value="1"/>
</dbReference>
<proteinExistence type="inferred from homology"/>
<name>A0A5B0DXW9_9HYPH</name>
<dbReference type="InterPro" id="IPR001958">
    <property type="entry name" value="Tet-R_TetA/multi-R_MdtG-like"/>
</dbReference>
<keyword evidence="7 10" id="KW-0812">Transmembrane</keyword>
<feature type="transmembrane region" description="Helical" evidence="10">
    <location>
        <begin position="297"/>
        <end position="321"/>
    </location>
</feature>
<feature type="transmembrane region" description="Helical" evidence="10">
    <location>
        <begin position="67"/>
        <end position="86"/>
    </location>
</feature>
<keyword evidence="5 10" id="KW-0813">Transport</keyword>
<keyword evidence="8 10" id="KW-1133">Transmembrane helix</keyword>
<keyword evidence="13" id="KW-1185">Reference proteome</keyword>
<keyword evidence="9 10" id="KW-0472">Membrane</keyword>
<feature type="transmembrane region" description="Helical" evidence="10">
    <location>
        <begin position="124"/>
        <end position="143"/>
    </location>
</feature>
<feature type="transmembrane region" description="Helical" evidence="10">
    <location>
        <begin position="92"/>
        <end position="112"/>
    </location>
</feature>
<evidence type="ECO:0000256" key="9">
    <source>
        <dbReference type="ARBA" id="ARBA00023136"/>
    </source>
</evidence>
<dbReference type="PANTHER" id="PTHR43124:SF3">
    <property type="entry name" value="CHLORAMPHENICOL EFFLUX PUMP RV0191"/>
    <property type="match status" value="1"/>
</dbReference>
<comment type="caution">
    <text evidence="10">Lacks conserved residue(s) required for the propagation of feature annotation.</text>
</comment>
<evidence type="ECO:0000313" key="13">
    <source>
        <dbReference type="Proteomes" id="UP000324738"/>
    </source>
</evidence>
<dbReference type="PANTHER" id="PTHR43124">
    <property type="entry name" value="PURINE EFFLUX PUMP PBUE"/>
    <property type="match status" value="1"/>
</dbReference>
<reference evidence="12 13" key="1">
    <citation type="submission" date="2019-08" db="EMBL/GenBank/DDBJ databases">
        <title>Aureimonas fodiniaquatilis sp. nov., isolated from a coal mine wastewater.</title>
        <authorList>
            <person name="Kim W."/>
        </authorList>
    </citation>
    <scope>NUCLEOTIDE SEQUENCE [LARGE SCALE GENOMIC DNA]</scope>
    <source>
        <strain evidence="12 13">CAU 1482</strain>
    </source>
</reference>
<evidence type="ECO:0000256" key="2">
    <source>
        <dbReference type="ARBA" id="ARBA00004651"/>
    </source>
</evidence>
<feature type="transmembrane region" description="Helical" evidence="10">
    <location>
        <begin position="328"/>
        <end position="350"/>
    </location>
</feature>
<protein>
    <recommendedName>
        <fullName evidence="10">Bcr/CflA family efflux transporter</fullName>
    </recommendedName>
</protein>
<dbReference type="InterPro" id="IPR036259">
    <property type="entry name" value="MFS_trans_sf"/>
</dbReference>
<dbReference type="AlphaFoldDB" id="A0A5B0DXW9"/>
<comment type="function">
    <text evidence="1">Resistance to tetracycline by an active tetracycline efflux. This is an energy-dependent process that decreases the accumulation of the antibiotic in whole cells. This protein functions as a metal-tetracycline/H(+) antiporter.</text>
</comment>
<evidence type="ECO:0000256" key="10">
    <source>
        <dbReference type="RuleBase" id="RU365088"/>
    </source>
</evidence>
<dbReference type="GO" id="GO:1990961">
    <property type="term" value="P:xenobiotic detoxification by transmembrane export across the plasma membrane"/>
    <property type="evidence" value="ECO:0007669"/>
    <property type="project" value="InterPro"/>
</dbReference>
<dbReference type="InterPro" id="IPR011701">
    <property type="entry name" value="MFS"/>
</dbReference>
<feature type="transmembrane region" description="Helical" evidence="10">
    <location>
        <begin position="37"/>
        <end position="55"/>
    </location>
</feature>
<evidence type="ECO:0000256" key="3">
    <source>
        <dbReference type="ARBA" id="ARBA00006236"/>
    </source>
</evidence>
<evidence type="ECO:0000256" key="8">
    <source>
        <dbReference type="ARBA" id="ARBA00022989"/>
    </source>
</evidence>
<comment type="subcellular location">
    <subcellularLocation>
        <location evidence="10">Cell inner membrane</location>
        <topology evidence="10">Multi-pass membrane protein</topology>
    </subcellularLocation>
    <subcellularLocation>
        <location evidence="2">Cell membrane</location>
        <topology evidence="2">Multi-pass membrane protein</topology>
    </subcellularLocation>
</comment>
<dbReference type="OrthoDB" id="9800416at2"/>
<dbReference type="Gene3D" id="1.20.1720.10">
    <property type="entry name" value="Multidrug resistance protein D"/>
    <property type="match status" value="1"/>
</dbReference>
<dbReference type="GO" id="GO:0042910">
    <property type="term" value="F:xenobiotic transmembrane transporter activity"/>
    <property type="evidence" value="ECO:0007669"/>
    <property type="project" value="InterPro"/>
</dbReference>
<dbReference type="EMBL" id="VTWH01000002">
    <property type="protein sequence ID" value="KAA0971198.1"/>
    <property type="molecule type" value="Genomic_DNA"/>
</dbReference>
<dbReference type="PROSITE" id="PS50850">
    <property type="entry name" value="MFS"/>
    <property type="match status" value="1"/>
</dbReference>
<dbReference type="InterPro" id="IPR050189">
    <property type="entry name" value="MFS_Efflux_Transporters"/>
</dbReference>
<feature type="transmembrane region" description="Helical" evidence="10">
    <location>
        <begin position="267"/>
        <end position="291"/>
    </location>
</feature>
<comment type="similarity">
    <text evidence="4">Belongs to the major facilitator superfamily. TCR/Tet family.</text>
</comment>
<dbReference type="NCBIfam" id="TIGR00710">
    <property type="entry name" value="efflux_Bcr_CflA"/>
    <property type="match status" value="1"/>
</dbReference>
<dbReference type="Pfam" id="PF07690">
    <property type="entry name" value="MFS_1"/>
    <property type="match status" value="1"/>
</dbReference>
<accession>A0A5B0DXW9</accession>
<evidence type="ECO:0000256" key="5">
    <source>
        <dbReference type="ARBA" id="ARBA00022448"/>
    </source>
</evidence>
<gene>
    <name evidence="12" type="ORF">FPY71_06525</name>
</gene>
<dbReference type="Proteomes" id="UP000324738">
    <property type="component" value="Unassembled WGS sequence"/>
</dbReference>
<feature type="transmembrane region" description="Helical" evidence="10">
    <location>
        <begin position="155"/>
        <end position="174"/>
    </location>
</feature>
<keyword evidence="6" id="KW-1003">Cell membrane</keyword>
<dbReference type="InterPro" id="IPR020846">
    <property type="entry name" value="MFS_dom"/>
</dbReference>
<evidence type="ECO:0000313" key="12">
    <source>
        <dbReference type="EMBL" id="KAA0971198.1"/>
    </source>
</evidence>
<feature type="transmembrane region" description="Helical" evidence="10">
    <location>
        <begin position="194"/>
        <end position="225"/>
    </location>
</feature>
<dbReference type="PRINTS" id="PR01035">
    <property type="entry name" value="TCRTETA"/>
</dbReference>
<evidence type="ECO:0000256" key="7">
    <source>
        <dbReference type="ARBA" id="ARBA00022692"/>
    </source>
</evidence>
<organism evidence="12 13">
    <name type="scientific">Aureimonas fodinaquatilis</name>
    <dbReference type="NCBI Taxonomy" id="2565783"/>
    <lineage>
        <taxon>Bacteria</taxon>
        <taxon>Pseudomonadati</taxon>
        <taxon>Pseudomonadota</taxon>
        <taxon>Alphaproteobacteria</taxon>
        <taxon>Hyphomicrobiales</taxon>
        <taxon>Aurantimonadaceae</taxon>
        <taxon>Aureimonas</taxon>
    </lineage>
</organism>
<comment type="caution">
    <text evidence="12">The sequence shown here is derived from an EMBL/GenBank/DDBJ whole genome shotgun (WGS) entry which is preliminary data.</text>
</comment>
<sequence>MVLSLICASALSPLAINIFIPSMASIASDLSADPTTIALGLSLFLVMVAAVQLVAGPLSDKFGRKPVILAGMMLYLLGTLLCIYAQDGPTFLAGRVIQASSATGMVLSRAIVRDLFSRDKAASMIGYVTMGLAVAPLFGPAIGGVLDTWLGWRSVFWLLAVCGVITTALIAFFLPETNQSRGKPMLMQLNSYRFLFRSLAFWRYASTAALISAVFFGFLGGAPFIASHILGMSPAEYGLWFMVCSLGYILGNFITGRMSQRVGINRMMVIGSSLTLFSAVITLVCFLAGYITPTTLFLPMLVLGVGNGLSVPTSVAGGVSVQPEAAGAAAGLLGAFQMGICACAAAFASALAHSPIAVATFMVVMGVLGTTCAVLREPR</sequence>
<evidence type="ECO:0000259" key="11">
    <source>
        <dbReference type="PROSITE" id="PS50850"/>
    </source>
</evidence>
<evidence type="ECO:0000256" key="1">
    <source>
        <dbReference type="ARBA" id="ARBA00003279"/>
    </source>
</evidence>
<keyword evidence="10" id="KW-0997">Cell inner membrane</keyword>
<feature type="transmembrane region" description="Helical" evidence="10">
    <location>
        <begin position="237"/>
        <end position="255"/>
    </location>
</feature>
<feature type="domain" description="Major facilitator superfamily (MFS) profile" evidence="11">
    <location>
        <begin position="1"/>
        <end position="379"/>
    </location>
</feature>
<dbReference type="InterPro" id="IPR005829">
    <property type="entry name" value="Sugar_transporter_CS"/>
</dbReference>
<feature type="transmembrane region" description="Helical" evidence="10">
    <location>
        <begin position="356"/>
        <end position="375"/>
    </location>
</feature>